<keyword evidence="3" id="KW-1185">Reference proteome</keyword>
<protein>
    <submittedName>
        <fullName evidence="2">Uncharacterized protein</fullName>
    </submittedName>
</protein>
<accession>A0A197JGL1</accession>
<feature type="non-terminal residue" evidence="2">
    <location>
        <position position="254"/>
    </location>
</feature>
<feature type="region of interest" description="Disordered" evidence="1">
    <location>
        <begin position="1"/>
        <end position="24"/>
    </location>
</feature>
<reference evidence="2 3" key="1">
    <citation type="submission" date="2016-05" db="EMBL/GenBank/DDBJ databases">
        <title>Genome sequencing reveals origins of a unique bacterial endosymbiosis in the earliest lineages of terrestrial Fungi.</title>
        <authorList>
            <consortium name="DOE Joint Genome Institute"/>
            <person name="Uehling J."/>
            <person name="Gryganskyi A."/>
            <person name="Hameed K."/>
            <person name="Tschaplinski T."/>
            <person name="Misztal P."/>
            <person name="Wu S."/>
            <person name="Desiro A."/>
            <person name="Vande Pol N."/>
            <person name="Du Z.-Y."/>
            <person name="Zienkiewicz A."/>
            <person name="Zienkiewicz K."/>
            <person name="Morin E."/>
            <person name="Tisserant E."/>
            <person name="Splivallo R."/>
            <person name="Hainaut M."/>
            <person name="Henrissat B."/>
            <person name="Ohm R."/>
            <person name="Kuo A."/>
            <person name="Yan J."/>
            <person name="Lipzen A."/>
            <person name="Nolan M."/>
            <person name="Labutti K."/>
            <person name="Barry K."/>
            <person name="Goldstein A."/>
            <person name="Labbe J."/>
            <person name="Schadt C."/>
            <person name="Tuskan G."/>
            <person name="Grigoriev I."/>
            <person name="Martin F."/>
            <person name="Vilgalys R."/>
            <person name="Bonito G."/>
        </authorList>
    </citation>
    <scope>NUCLEOTIDE SEQUENCE [LARGE SCALE GENOMIC DNA]</scope>
    <source>
        <strain evidence="2 3">AG-77</strain>
    </source>
</reference>
<proteinExistence type="predicted"/>
<organism evidence="2 3">
    <name type="scientific">Linnemannia elongata AG-77</name>
    <dbReference type="NCBI Taxonomy" id="1314771"/>
    <lineage>
        <taxon>Eukaryota</taxon>
        <taxon>Fungi</taxon>
        <taxon>Fungi incertae sedis</taxon>
        <taxon>Mucoromycota</taxon>
        <taxon>Mortierellomycotina</taxon>
        <taxon>Mortierellomycetes</taxon>
        <taxon>Mortierellales</taxon>
        <taxon>Mortierellaceae</taxon>
        <taxon>Linnemannia</taxon>
    </lineage>
</organism>
<dbReference type="AlphaFoldDB" id="A0A197JGL1"/>
<name>A0A197JGL1_9FUNG</name>
<evidence type="ECO:0000256" key="1">
    <source>
        <dbReference type="SAM" id="MobiDB-lite"/>
    </source>
</evidence>
<sequence>MCGRGSRAKRRHSLNEKSSGSFRSSEFSESSVTSESKVLSGVHKAAGRHIADILGSKRQINALVLLCPPVTGLLNVVPSPVAFEPDRRCCNGRSRCDPPTLANLVIRNHCIAWSSWLLRVKVVRLRIKHRVASGAVVGPAEFHDKIRTGGSVDILPGIAVQSKLQSALAALELVVSSSTNDITEVIVDVRRVDSREECTKHQKQGGKLRFCWRHSVRFIRLTKMDLLQQTKWKMEGNCQQLQYQTICSQFYGRH</sequence>
<dbReference type="Proteomes" id="UP000078512">
    <property type="component" value="Unassembled WGS sequence"/>
</dbReference>
<gene>
    <name evidence="2" type="ORF">K457DRAFT_842294</name>
</gene>
<evidence type="ECO:0000313" key="3">
    <source>
        <dbReference type="Proteomes" id="UP000078512"/>
    </source>
</evidence>
<dbReference type="EMBL" id="KV442096">
    <property type="protein sequence ID" value="OAQ24322.1"/>
    <property type="molecule type" value="Genomic_DNA"/>
</dbReference>
<feature type="compositionally biased region" description="Basic residues" evidence="1">
    <location>
        <begin position="1"/>
        <end position="12"/>
    </location>
</feature>
<evidence type="ECO:0000313" key="2">
    <source>
        <dbReference type="EMBL" id="OAQ24322.1"/>
    </source>
</evidence>